<evidence type="ECO:0000256" key="5">
    <source>
        <dbReference type="ARBA" id="ARBA00022737"/>
    </source>
</evidence>
<dbReference type="GO" id="GO:0004862">
    <property type="term" value="F:cAMP-dependent protein kinase inhibitor activity"/>
    <property type="evidence" value="ECO:0007669"/>
    <property type="project" value="TreeGrafter"/>
</dbReference>
<dbReference type="PANTHER" id="PTHR11635">
    <property type="entry name" value="CAMP-DEPENDENT PROTEIN KINASE REGULATORY CHAIN"/>
    <property type="match status" value="1"/>
</dbReference>
<dbReference type="OrthoDB" id="417078at2759"/>
<evidence type="ECO:0000313" key="14">
    <source>
        <dbReference type="Proteomes" id="UP000837801"/>
    </source>
</evidence>
<feature type="domain" description="Cyclic nucleotide-binding" evidence="12">
    <location>
        <begin position="254"/>
        <end position="371"/>
    </location>
</feature>
<dbReference type="GO" id="GO:0005634">
    <property type="term" value="C:nucleus"/>
    <property type="evidence" value="ECO:0007669"/>
    <property type="project" value="TreeGrafter"/>
</dbReference>
<dbReference type="SUPFAM" id="SSF51206">
    <property type="entry name" value="cAMP-binding domain-like"/>
    <property type="match status" value="2"/>
</dbReference>
<dbReference type="Gene3D" id="2.60.120.10">
    <property type="entry name" value="Jelly Rolls"/>
    <property type="match status" value="2"/>
</dbReference>
<protein>
    <recommendedName>
        <fullName evidence="2 9">cAMP-dependent protein kinase regulatory subunit</fullName>
    </recommendedName>
</protein>
<feature type="compositionally biased region" description="Basic and acidic residues" evidence="11">
    <location>
        <begin position="91"/>
        <end position="104"/>
    </location>
</feature>
<feature type="compositionally biased region" description="Polar residues" evidence="11">
    <location>
        <begin position="68"/>
        <end position="84"/>
    </location>
</feature>
<dbReference type="PROSITE" id="PS00888">
    <property type="entry name" value="CNMP_BINDING_1"/>
    <property type="match status" value="2"/>
</dbReference>
<keyword evidence="6 9" id="KW-0547">Nucleotide-binding</keyword>
<dbReference type="InterPro" id="IPR003117">
    <property type="entry name" value="cAMP_dep_PK_reg_su_I/II_a/b"/>
</dbReference>
<dbReference type="Pfam" id="PF00027">
    <property type="entry name" value="cNMP_binding"/>
    <property type="match status" value="2"/>
</dbReference>
<feature type="binding site" evidence="10">
    <location>
        <position position="449"/>
    </location>
    <ligand>
        <name>3',5'-cyclic AMP</name>
        <dbReference type="ChEBI" id="CHEBI:58165"/>
        <label>2</label>
    </ligand>
</feature>
<dbReference type="PRINTS" id="PR00103">
    <property type="entry name" value="CAMPKINASE"/>
</dbReference>
<proteinExistence type="inferred from homology"/>
<dbReference type="SMART" id="SM00100">
    <property type="entry name" value="cNMP"/>
    <property type="match status" value="2"/>
</dbReference>
<dbReference type="GO" id="GO:0030552">
    <property type="term" value="F:cAMP binding"/>
    <property type="evidence" value="ECO:0007669"/>
    <property type="project" value="UniProtKB-KW"/>
</dbReference>
<keyword evidence="14" id="KW-1185">Reference proteome</keyword>
<dbReference type="GO" id="GO:0005952">
    <property type="term" value="C:cAMP-dependent protein kinase complex"/>
    <property type="evidence" value="ECO:0007669"/>
    <property type="project" value="InterPro"/>
</dbReference>
<dbReference type="CDD" id="cd12098">
    <property type="entry name" value="DD_R_ScPKA-like"/>
    <property type="match status" value="1"/>
</dbReference>
<dbReference type="FunFam" id="2.60.120.10:FF:000118">
    <property type="entry name" value="cAMP-dependent protein kinase regulatory subunit"/>
    <property type="match status" value="1"/>
</dbReference>
<dbReference type="CDD" id="cd00038">
    <property type="entry name" value="CAP_ED"/>
    <property type="match status" value="2"/>
</dbReference>
<feature type="region of interest" description="Disordered" evidence="11">
    <location>
        <begin position="68"/>
        <end position="241"/>
    </location>
</feature>
<dbReference type="InterPro" id="IPR014710">
    <property type="entry name" value="RmlC-like_jellyroll"/>
</dbReference>
<feature type="binding site" evidence="10">
    <location>
        <position position="319"/>
    </location>
    <ligand>
        <name>3',5'-cyclic AMP</name>
        <dbReference type="ChEBI" id="CHEBI:58165"/>
        <label>1</label>
    </ligand>
</feature>
<dbReference type="FunFam" id="2.60.120.10:FF:000039">
    <property type="entry name" value="cAMP-dependent protein kinase regulatory subunit"/>
    <property type="match status" value="1"/>
</dbReference>
<reference evidence="13" key="1">
    <citation type="submission" date="2022-03" db="EMBL/GenBank/DDBJ databases">
        <authorList>
            <person name="Legras J.-L."/>
            <person name="Devillers H."/>
            <person name="Grondin C."/>
        </authorList>
    </citation>
    <scope>NUCLEOTIDE SEQUENCE</scope>
    <source>
        <strain evidence="13">CLIB 1423</strain>
    </source>
</reference>
<evidence type="ECO:0000256" key="9">
    <source>
        <dbReference type="PIRNR" id="PIRNR000548"/>
    </source>
</evidence>
<gene>
    <name evidence="13" type="ORF">CLIB1423_27S00782</name>
</gene>
<dbReference type="GO" id="GO:0034236">
    <property type="term" value="F:protein kinase A catalytic subunit binding"/>
    <property type="evidence" value="ECO:0007669"/>
    <property type="project" value="TreeGrafter"/>
</dbReference>
<feature type="binding site" evidence="10">
    <location>
        <position position="440"/>
    </location>
    <ligand>
        <name>3',5'-cyclic AMP</name>
        <dbReference type="ChEBI" id="CHEBI:58165"/>
        <label>2</label>
    </ligand>
</feature>
<evidence type="ECO:0000256" key="2">
    <source>
        <dbReference type="ARBA" id="ARBA00020355"/>
    </source>
</evidence>
<evidence type="ECO:0000313" key="13">
    <source>
        <dbReference type="EMBL" id="CAH2355490.1"/>
    </source>
</evidence>
<feature type="compositionally biased region" description="Low complexity" evidence="11">
    <location>
        <begin position="161"/>
        <end position="200"/>
    </location>
</feature>
<organism evidence="13 14">
    <name type="scientific">[Candida] railenensis</name>
    <dbReference type="NCBI Taxonomy" id="45579"/>
    <lineage>
        <taxon>Eukaryota</taxon>
        <taxon>Fungi</taxon>
        <taxon>Dikarya</taxon>
        <taxon>Ascomycota</taxon>
        <taxon>Saccharomycotina</taxon>
        <taxon>Pichiomycetes</taxon>
        <taxon>Debaryomycetaceae</taxon>
        <taxon>Kurtzmaniella</taxon>
    </lineage>
</organism>
<comment type="similarity">
    <text evidence="1 9">Belongs to the cAMP-dependent kinase regulatory chain family.</text>
</comment>
<keyword evidence="7 9" id="KW-0114">cAMP</keyword>
<sequence length="494" mass="52797">MSTPFVSDELVQLQKEITSKNPVDVLQFCANYFNTKLELQRAQLWQQQNKAKAAGIVLFPKTDNVSVNASGNGASTPNGRQPSFKSPFGDNDPHSIHEQHHDDDPTSEVAPDSVNTGSISAGIFRSQFGGNGGSRIQNPVDPSDPNDRAHSPGPASFNSFGAGPSSPSSKGPDSLGPGPAGTGSAAPTSAAAPTSGSSATRRLPIAFNANRRTSVSAEALNPGELKAEDWKPPTNDLSPSQKSALNRTLASNFLFKQLDESSKHTVIEALSEKKFQKDTEIITQGDEGDFFYIIESGTVDFYVNGSKVSSSGPGSSFGELALMYNSPRAATATASSDGGVTCWALDRSTFRRILLQGTFNRRLMYEDFLKDVKVLSGLTDHERSKLADALSTEIYQKGDKIVTEGENGENFYFIESGTCQVLKEKEGVLTKLSKGDYFGEIALLNDLPRQATVEALDTVIVATLDKSGFSRLLGPAVEVLKSQDPTASKDPTGN</sequence>
<keyword evidence="5" id="KW-0677">Repeat</keyword>
<dbReference type="GO" id="GO:0005829">
    <property type="term" value="C:cytosol"/>
    <property type="evidence" value="ECO:0007669"/>
    <property type="project" value="TreeGrafter"/>
</dbReference>
<evidence type="ECO:0000256" key="1">
    <source>
        <dbReference type="ARBA" id="ARBA00005753"/>
    </source>
</evidence>
<name>A0A9P0QVU0_9ASCO</name>
<dbReference type="EMBL" id="CAKXYY010000027">
    <property type="protein sequence ID" value="CAH2355490.1"/>
    <property type="molecule type" value="Genomic_DNA"/>
</dbReference>
<evidence type="ECO:0000256" key="8">
    <source>
        <dbReference type="ARBA" id="ARBA00025979"/>
    </source>
</evidence>
<dbReference type="PROSITE" id="PS50042">
    <property type="entry name" value="CNMP_BINDING_3"/>
    <property type="match status" value="2"/>
</dbReference>
<dbReference type="Proteomes" id="UP000837801">
    <property type="component" value="Unassembled WGS sequence"/>
</dbReference>
<dbReference type="Pfam" id="PF02197">
    <property type="entry name" value="RIIa"/>
    <property type="match status" value="1"/>
</dbReference>
<keyword evidence="3" id="KW-0597">Phosphoprotein</keyword>
<dbReference type="AlphaFoldDB" id="A0A9P0QVU0"/>
<dbReference type="GO" id="GO:0009267">
    <property type="term" value="P:cellular response to starvation"/>
    <property type="evidence" value="ECO:0007669"/>
    <property type="project" value="UniProtKB-ARBA"/>
</dbReference>
<evidence type="ECO:0000256" key="4">
    <source>
        <dbReference type="ARBA" id="ARBA00022566"/>
    </source>
</evidence>
<comment type="subunit">
    <text evidence="8 9">Tetramer, composed of 2 regulatory (R) and 2 catalytic (C) subunits. In the presence of cAMP it dissociates into 2 active monomeric C subunits and an R dimer.</text>
</comment>
<accession>A0A9P0QVU0</accession>
<dbReference type="PIRSF" id="PIRSF000548">
    <property type="entry name" value="PK_regulatory"/>
    <property type="match status" value="1"/>
</dbReference>
<comment type="caution">
    <text evidence="13">The sequence shown here is derived from an EMBL/GenBank/DDBJ whole genome shotgun (WGS) entry which is preliminary data.</text>
</comment>
<dbReference type="InterPro" id="IPR012198">
    <property type="entry name" value="cAMP_dep_PK_reg_su"/>
</dbReference>
<keyword evidence="4 9" id="KW-0116">cAMP-binding</keyword>
<dbReference type="PROSITE" id="PS00889">
    <property type="entry name" value="CNMP_BINDING_2"/>
    <property type="match status" value="2"/>
</dbReference>
<dbReference type="InterPro" id="IPR000595">
    <property type="entry name" value="cNMP-bd_dom"/>
</dbReference>
<dbReference type="PANTHER" id="PTHR11635:SF152">
    <property type="entry name" value="CAMP-DEPENDENT PROTEIN KINASE TYPE I REGULATORY SUBUNIT-RELATED"/>
    <property type="match status" value="1"/>
</dbReference>
<evidence type="ECO:0000256" key="3">
    <source>
        <dbReference type="ARBA" id="ARBA00022553"/>
    </source>
</evidence>
<evidence type="ECO:0000259" key="12">
    <source>
        <dbReference type="PROSITE" id="PS50042"/>
    </source>
</evidence>
<dbReference type="InterPro" id="IPR050503">
    <property type="entry name" value="cAMP-dep_PK_reg_su-like"/>
</dbReference>
<evidence type="ECO:0000256" key="6">
    <source>
        <dbReference type="ARBA" id="ARBA00022741"/>
    </source>
</evidence>
<evidence type="ECO:0000256" key="11">
    <source>
        <dbReference type="SAM" id="MobiDB-lite"/>
    </source>
</evidence>
<evidence type="ECO:0000256" key="7">
    <source>
        <dbReference type="ARBA" id="ARBA00023149"/>
    </source>
</evidence>
<dbReference type="SMART" id="SM00394">
    <property type="entry name" value="RIIa"/>
    <property type="match status" value="1"/>
</dbReference>
<feature type="binding site" evidence="10">
    <location>
        <position position="328"/>
    </location>
    <ligand>
        <name>3',5'-cyclic AMP</name>
        <dbReference type="ChEBI" id="CHEBI:58165"/>
        <label>1</label>
    </ligand>
</feature>
<feature type="domain" description="Cyclic nucleotide-binding" evidence="12">
    <location>
        <begin position="374"/>
        <end position="490"/>
    </location>
</feature>
<dbReference type="InterPro" id="IPR018488">
    <property type="entry name" value="cNMP-bd_CS"/>
</dbReference>
<evidence type="ECO:0000256" key="10">
    <source>
        <dbReference type="PIRSR" id="PIRSR000548-1"/>
    </source>
</evidence>
<dbReference type="InterPro" id="IPR018490">
    <property type="entry name" value="cNMP-bd_dom_sf"/>
</dbReference>